<evidence type="ECO:0000256" key="4">
    <source>
        <dbReference type="HAMAP-Rule" id="MF_00814"/>
    </source>
</evidence>
<evidence type="ECO:0000256" key="2">
    <source>
        <dbReference type="ARBA" id="ARBA00022884"/>
    </source>
</evidence>
<organism evidence="7 8">
    <name type="scientific">Halorubrum aidingense JCM 13560</name>
    <dbReference type="NCBI Taxonomy" id="1230454"/>
    <lineage>
        <taxon>Archaea</taxon>
        <taxon>Methanobacteriati</taxon>
        <taxon>Methanobacteriota</taxon>
        <taxon>Stenosarchaea group</taxon>
        <taxon>Halobacteria</taxon>
        <taxon>Halobacteriales</taxon>
        <taxon>Haloferacaceae</taxon>
        <taxon>Halorubrum</taxon>
    </lineage>
</organism>
<dbReference type="InterPro" id="IPR002715">
    <property type="entry name" value="Nas_poly-pep-assoc_cplx_dom"/>
</dbReference>
<evidence type="ECO:0000313" key="8">
    <source>
        <dbReference type="Proteomes" id="UP000011575"/>
    </source>
</evidence>
<evidence type="ECO:0000256" key="3">
    <source>
        <dbReference type="ARBA" id="ARBA00022927"/>
    </source>
</evidence>
<dbReference type="InterPro" id="IPR005231">
    <property type="entry name" value="NAC_arc"/>
</dbReference>
<dbReference type="AlphaFoldDB" id="M0PDJ8"/>
<protein>
    <recommendedName>
        <fullName evidence="4 5">Nascent polypeptide-associated complex protein</fullName>
    </recommendedName>
</protein>
<comment type="subunit">
    <text evidence="4">Homodimer. Interacts with the ribosome. Binds ribosomal RNA.</text>
</comment>
<proteinExistence type="inferred from homology"/>
<accession>M0PDJ8</accession>
<dbReference type="EMBL" id="AOJI01000019">
    <property type="protein sequence ID" value="EMA68212.1"/>
    <property type="molecule type" value="Genomic_DNA"/>
</dbReference>
<dbReference type="GO" id="GO:0003723">
    <property type="term" value="F:RNA binding"/>
    <property type="evidence" value="ECO:0007669"/>
    <property type="project" value="UniProtKB-UniRule"/>
</dbReference>
<dbReference type="HAMAP" id="MF_00814">
    <property type="entry name" value="NAC_arch"/>
    <property type="match status" value="1"/>
</dbReference>
<reference evidence="7 8" key="1">
    <citation type="journal article" date="2014" name="PLoS Genet.">
        <title>Phylogenetically driven sequencing of extremely halophilic archaea reveals strategies for static and dynamic osmo-response.</title>
        <authorList>
            <person name="Becker E.A."/>
            <person name="Seitzer P.M."/>
            <person name="Tritt A."/>
            <person name="Larsen D."/>
            <person name="Krusor M."/>
            <person name="Yao A.I."/>
            <person name="Wu D."/>
            <person name="Madern D."/>
            <person name="Eisen J.A."/>
            <person name="Darling A.E."/>
            <person name="Facciotti M.T."/>
        </authorList>
    </citation>
    <scope>NUCLEOTIDE SEQUENCE [LARGE SCALE GENOMIC DNA]</scope>
    <source>
        <strain evidence="7 8">JCM 13560</strain>
    </source>
</reference>
<keyword evidence="8" id="KW-1185">Reference proteome</keyword>
<dbReference type="Gene3D" id="1.10.8.10">
    <property type="entry name" value="DNA helicase RuvA subunit, C-terminal domain"/>
    <property type="match status" value="1"/>
</dbReference>
<dbReference type="NCBIfam" id="TIGR00264">
    <property type="entry name" value="archaeal-type nascent polypeptide-associated complex protein"/>
    <property type="match status" value="1"/>
</dbReference>
<evidence type="ECO:0000259" key="6">
    <source>
        <dbReference type="PROSITE" id="PS51151"/>
    </source>
</evidence>
<dbReference type="STRING" id="1230454.C461_06509"/>
<feature type="domain" description="NAC-A/B" evidence="6">
    <location>
        <begin position="58"/>
        <end position="125"/>
    </location>
</feature>
<evidence type="ECO:0000313" key="7">
    <source>
        <dbReference type="EMBL" id="EMA68212.1"/>
    </source>
</evidence>
<evidence type="ECO:0000256" key="1">
    <source>
        <dbReference type="ARBA" id="ARBA00022448"/>
    </source>
</evidence>
<comment type="function">
    <text evidence="4">Contacts the emerging nascent chain on the ribosome.</text>
</comment>
<keyword evidence="3 4" id="KW-0653">Protein transport</keyword>
<comment type="caution">
    <text evidence="7">The sequence shown here is derived from an EMBL/GenBank/DDBJ whole genome shotgun (WGS) entry which is preliminary data.</text>
</comment>
<dbReference type="Proteomes" id="UP000011575">
    <property type="component" value="Unassembled WGS sequence"/>
</dbReference>
<dbReference type="PROSITE" id="PS51151">
    <property type="entry name" value="NAC_AB"/>
    <property type="match status" value="1"/>
</dbReference>
<keyword evidence="2 4" id="KW-0694">RNA-binding</keyword>
<evidence type="ECO:0000256" key="5">
    <source>
        <dbReference type="NCBIfam" id="TIGR00264"/>
    </source>
</evidence>
<dbReference type="InterPro" id="IPR038187">
    <property type="entry name" value="NAC_A/B_dom_sf"/>
</dbReference>
<comment type="similarity">
    <text evidence="4">Belongs to the NAC-alpha family.</text>
</comment>
<dbReference type="CDD" id="cd14359">
    <property type="entry name" value="UBA_AeNAC"/>
    <property type="match status" value="1"/>
</dbReference>
<dbReference type="SMART" id="SM01407">
    <property type="entry name" value="NAC"/>
    <property type="match status" value="1"/>
</dbReference>
<dbReference type="GO" id="GO:0015031">
    <property type="term" value="P:protein transport"/>
    <property type="evidence" value="ECO:0007669"/>
    <property type="project" value="UniProtKB-UniRule"/>
</dbReference>
<name>M0PDJ8_9EURY</name>
<keyword evidence="1 4" id="KW-0813">Transport</keyword>
<sequence length="188" mass="19662">MNPAVAAPFAGSTPRSPDWIPDTVVPCAPMFRRSSGRPVSSPFLSRQTEFADMFGGGGMNPRKMKQMMKQMGIDVEELDAERVVIETADGDLVFDGAQVTKMDAQGQETYQIVGSPTEVDDAGAAESPSAVEGDAEAAIDDAGADDDAEIPDEDVALVAERAGVPKSTAREALEDADGDLAAAIADLE</sequence>
<dbReference type="Gene3D" id="2.20.70.30">
    <property type="entry name" value="Nascent polypeptide-associated complex domain"/>
    <property type="match status" value="1"/>
</dbReference>
<dbReference type="Pfam" id="PF01849">
    <property type="entry name" value="NAC"/>
    <property type="match status" value="1"/>
</dbReference>
<gene>
    <name evidence="4 7" type="primary">nac</name>
    <name evidence="7" type="ORF">C461_06509</name>
</gene>
<dbReference type="PATRIC" id="fig|1230454.4.peg.1319"/>